<keyword evidence="11" id="KW-1185">Reference proteome</keyword>
<keyword evidence="3 6" id="KW-0863">Zinc-finger</keyword>
<reference evidence="10 11" key="1">
    <citation type="journal article" date="2015" name="Genome Announc.">
        <title>Draft Genome Sequence and Gene Annotation of the Entomopathogenic Fungus Verticillium hemipterigenum.</title>
        <authorList>
            <person name="Horn F."/>
            <person name="Habel A."/>
            <person name="Scharf D.H."/>
            <person name="Dworschak J."/>
            <person name="Brakhage A.A."/>
            <person name="Guthke R."/>
            <person name="Hertweck C."/>
            <person name="Linde J."/>
        </authorList>
    </citation>
    <scope>NUCLEOTIDE SEQUENCE [LARGE SCALE GENOMIC DNA]</scope>
</reference>
<keyword evidence="1" id="KW-0479">Metal-binding</keyword>
<feature type="domain" description="C2H2-type" evidence="9">
    <location>
        <begin position="446"/>
        <end position="475"/>
    </location>
</feature>
<feature type="compositionally biased region" description="Low complexity" evidence="7">
    <location>
        <begin position="402"/>
        <end position="416"/>
    </location>
</feature>
<keyword evidence="2" id="KW-0677">Repeat</keyword>
<feature type="transmembrane region" description="Helical" evidence="8">
    <location>
        <begin position="12"/>
        <end position="37"/>
    </location>
</feature>
<dbReference type="GO" id="GO:0005667">
    <property type="term" value="C:transcription regulator complex"/>
    <property type="evidence" value="ECO:0007669"/>
    <property type="project" value="TreeGrafter"/>
</dbReference>
<dbReference type="PROSITE" id="PS50157">
    <property type="entry name" value="ZINC_FINGER_C2H2_2"/>
    <property type="match status" value="2"/>
</dbReference>
<keyword evidence="8" id="KW-0812">Transmembrane</keyword>
<evidence type="ECO:0000313" key="10">
    <source>
        <dbReference type="EMBL" id="CEJ91260.1"/>
    </source>
</evidence>
<evidence type="ECO:0000256" key="8">
    <source>
        <dbReference type="SAM" id="Phobius"/>
    </source>
</evidence>
<name>A0A0A1TKG6_9HYPO</name>
<feature type="domain" description="C2H2-type" evidence="9">
    <location>
        <begin position="474"/>
        <end position="504"/>
    </location>
</feature>
<dbReference type="OrthoDB" id="6365676at2759"/>
<dbReference type="PANTHER" id="PTHR14003">
    <property type="entry name" value="TRANSCRIPTIONAL REPRESSOR PROTEIN YY"/>
    <property type="match status" value="1"/>
</dbReference>
<proteinExistence type="predicted"/>
<feature type="region of interest" description="Disordered" evidence="7">
    <location>
        <begin position="45"/>
        <end position="84"/>
    </location>
</feature>
<organism evidence="10 11">
    <name type="scientific">[Torrubiella] hemipterigena</name>
    <dbReference type="NCBI Taxonomy" id="1531966"/>
    <lineage>
        <taxon>Eukaryota</taxon>
        <taxon>Fungi</taxon>
        <taxon>Dikarya</taxon>
        <taxon>Ascomycota</taxon>
        <taxon>Pezizomycotina</taxon>
        <taxon>Sordariomycetes</taxon>
        <taxon>Hypocreomycetidae</taxon>
        <taxon>Hypocreales</taxon>
        <taxon>Clavicipitaceae</taxon>
        <taxon>Clavicipitaceae incertae sedis</taxon>
        <taxon>'Torrubiella' clade</taxon>
    </lineage>
</organism>
<evidence type="ECO:0000256" key="3">
    <source>
        <dbReference type="ARBA" id="ARBA00022771"/>
    </source>
</evidence>
<sequence>MQPKIGKRSMDGGAIAGTVVGVVIAACLLAFCLYPVIVGRIKRRNRQRRGDAEAAIDHTSNGHGSGKGDSHQRTSSSESCKEEVDLARGGFDSKAADPIGPAEHQLSRGDSDLIASKYVAQFGEEYMPQDLKDDQPGVLKGTSEDYYRVSIPSEAFGMVTQPEQEMEVSKSPTPSRASSFTHNVRHMFRRTNSRDHTIPGRISQDEGFGAAGQQRSIKKEEPLTESPIEHIYPTPPAAPIVASEAINIESGDGDLPSSPPLSPREIEAQQRLSVSPPQHPAPGTVNPMDIMPASTQSEHWHRTEHQLFSTSHESPKAEPDMQALSPEPAVVEKSLSPIANDTSDNFDALFQYDDSELNDIIMDGMVSHNQLNAVPTIDLGRLPSNPSEQSTPLPGPAFTDASSQPTPSTQTDTPSPESIIGSDFRSSHSPQIPHPTALSAKPHHQFRCDEPGCDQSFDQPHKLKHHQRYHSKDHKCIYPGCGKGFGTKTHLQRHINDRHEKKKKFHCSVDGCDYSRTGGKAFPRKDNWKRHMTKIHQLDQQHLPEPVEIDVEMTGV</sequence>
<dbReference type="Proteomes" id="UP000039046">
    <property type="component" value="Unassembled WGS sequence"/>
</dbReference>
<dbReference type="InterPro" id="IPR036236">
    <property type="entry name" value="Znf_C2H2_sf"/>
</dbReference>
<feature type="region of interest" description="Disordered" evidence="7">
    <location>
        <begin position="377"/>
        <end position="445"/>
    </location>
</feature>
<evidence type="ECO:0000256" key="2">
    <source>
        <dbReference type="ARBA" id="ARBA00022737"/>
    </source>
</evidence>
<dbReference type="Pfam" id="PF00096">
    <property type="entry name" value="zf-C2H2"/>
    <property type="match status" value="1"/>
</dbReference>
<evidence type="ECO:0000256" key="5">
    <source>
        <dbReference type="ARBA" id="ARBA00044085"/>
    </source>
</evidence>
<dbReference type="GO" id="GO:0000978">
    <property type="term" value="F:RNA polymerase II cis-regulatory region sequence-specific DNA binding"/>
    <property type="evidence" value="ECO:0007669"/>
    <property type="project" value="TreeGrafter"/>
</dbReference>
<dbReference type="InterPro" id="IPR013087">
    <property type="entry name" value="Znf_C2H2_type"/>
</dbReference>
<gene>
    <name evidence="10" type="ORF">VHEMI06982</name>
</gene>
<evidence type="ECO:0000256" key="7">
    <source>
        <dbReference type="SAM" id="MobiDB-lite"/>
    </source>
</evidence>
<evidence type="ECO:0000256" key="1">
    <source>
        <dbReference type="ARBA" id="ARBA00022723"/>
    </source>
</evidence>
<evidence type="ECO:0000256" key="6">
    <source>
        <dbReference type="PROSITE-ProRule" id="PRU00042"/>
    </source>
</evidence>
<dbReference type="EMBL" id="CDHN01000003">
    <property type="protein sequence ID" value="CEJ91260.1"/>
    <property type="molecule type" value="Genomic_DNA"/>
</dbReference>
<dbReference type="GO" id="GO:0008270">
    <property type="term" value="F:zinc ion binding"/>
    <property type="evidence" value="ECO:0007669"/>
    <property type="project" value="UniProtKB-KW"/>
</dbReference>
<accession>A0A0A1TKG6</accession>
<keyword evidence="8" id="KW-0472">Membrane</keyword>
<dbReference type="SMART" id="SM00355">
    <property type="entry name" value="ZnF_C2H2"/>
    <property type="match status" value="3"/>
</dbReference>
<dbReference type="HOGENOM" id="CLU_021219_0_0_1"/>
<dbReference type="PROSITE" id="PS00028">
    <property type="entry name" value="ZINC_FINGER_C2H2_1"/>
    <property type="match status" value="2"/>
</dbReference>
<evidence type="ECO:0000313" key="11">
    <source>
        <dbReference type="Proteomes" id="UP000039046"/>
    </source>
</evidence>
<dbReference type="AlphaFoldDB" id="A0A0A1TKG6"/>
<dbReference type="PROSITE" id="PS51257">
    <property type="entry name" value="PROKAR_LIPOPROTEIN"/>
    <property type="match status" value="1"/>
</dbReference>
<dbReference type="SUPFAM" id="SSF57667">
    <property type="entry name" value="beta-beta-alpha zinc fingers"/>
    <property type="match status" value="1"/>
</dbReference>
<dbReference type="GO" id="GO:0000981">
    <property type="term" value="F:DNA-binding transcription factor activity, RNA polymerase II-specific"/>
    <property type="evidence" value="ECO:0007669"/>
    <property type="project" value="TreeGrafter"/>
</dbReference>
<dbReference type="STRING" id="1531966.A0A0A1TKG6"/>
<protein>
    <recommendedName>
        <fullName evidence="5">C2H2 type master regulator of conidiophore development brlA</fullName>
    </recommendedName>
</protein>
<dbReference type="GO" id="GO:0000785">
    <property type="term" value="C:chromatin"/>
    <property type="evidence" value="ECO:0007669"/>
    <property type="project" value="TreeGrafter"/>
</dbReference>
<feature type="region of interest" description="Disordered" evidence="7">
    <location>
        <begin position="193"/>
        <end position="216"/>
    </location>
</feature>
<evidence type="ECO:0000259" key="9">
    <source>
        <dbReference type="PROSITE" id="PS50157"/>
    </source>
</evidence>
<dbReference type="Gene3D" id="3.30.160.60">
    <property type="entry name" value="Classic Zinc Finger"/>
    <property type="match status" value="3"/>
</dbReference>
<keyword evidence="8" id="KW-1133">Transmembrane helix</keyword>
<keyword evidence="4" id="KW-0862">Zinc</keyword>
<dbReference type="PANTHER" id="PTHR14003:SF19">
    <property type="entry name" value="YY2 TRANSCRIPTION FACTOR"/>
    <property type="match status" value="1"/>
</dbReference>
<evidence type="ECO:0000256" key="4">
    <source>
        <dbReference type="ARBA" id="ARBA00022833"/>
    </source>
</evidence>